<dbReference type="InterPro" id="IPR015915">
    <property type="entry name" value="Kelch-typ_b-propeller"/>
</dbReference>
<dbReference type="PANTHER" id="PTHR23244:SF459">
    <property type="entry name" value="BTB DOMAIN-CONTAINING PROTEIN"/>
    <property type="match status" value="1"/>
</dbReference>
<dbReference type="Proteomes" id="UP000674318">
    <property type="component" value="Chromosome 32"/>
</dbReference>
<evidence type="ECO:0000313" key="2">
    <source>
        <dbReference type="EMBL" id="KAG5496302.1"/>
    </source>
</evidence>
<dbReference type="SUPFAM" id="SSF117281">
    <property type="entry name" value="Kelch motif"/>
    <property type="match status" value="1"/>
</dbReference>
<dbReference type="Gene3D" id="2.120.10.80">
    <property type="entry name" value="Kelch-type beta propeller"/>
    <property type="match status" value="1"/>
</dbReference>
<dbReference type="GeneID" id="94288705"/>
<dbReference type="KEGG" id="phet:94288705"/>
<feature type="compositionally biased region" description="Low complexity" evidence="1">
    <location>
        <begin position="138"/>
        <end position="152"/>
    </location>
</feature>
<dbReference type="RefSeq" id="XP_067754785.1">
    <property type="nucleotide sequence ID" value="XM_067898628.1"/>
</dbReference>
<dbReference type="EMBL" id="JAFJZO010000032">
    <property type="protein sequence ID" value="KAG5496302.1"/>
    <property type="molecule type" value="Genomic_DNA"/>
</dbReference>
<organism evidence="2 3">
    <name type="scientific">Porcisia hertigi</name>
    <dbReference type="NCBI Taxonomy" id="2761500"/>
    <lineage>
        <taxon>Eukaryota</taxon>
        <taxon>Discoba</taxon>
        <taxon>Euglenozoa</taxon>
        <taxon>Kinetoplastea</taxon>
        <taxon>Metakinetoplastina</taxon>
        <taxon>Trypanosomatida</taxon>
        <taxon>Trypanosomatidae</taxon>
        <taxon>Leishmaniinae</taxon>
        <taxon>Porcisia</taxon>
    </lineage>
</organism>
<proteinExistence type="predicted"/>
<accession>A0A836H9T9</accession>
<dbReference type="Pfam" id="PF07646">
    <property type="entry name" value="Kelch_2"/>
    <property type="match status" value="1"/>
</dbReference>
<protein>
    <submittedName>
        <fullName evidence="2">Uncharacterized protein</fullName>
    </submittedName>
</protein>
<dbReference type="OrthoDB" id="271578at2759"/>
<feature type="region of interest" description="Disordered" evidence="1">
    <location>
        <begin position="112"/>
        <end position="185"/>
    </location>
</feature>
<dbReference type="InterPro" id="IPR011498">
    <property type="entry name" value="Kelch_2"/>
</dbReference>
<gene>
    <name evidence="2" type="ORF">JKF63_02603</name>
</gene>
<reference evidence="2 3" key="1">
    <citation type="submission" date="2021-02" db="EMBL/GenBank/DDBJ databases">
        <title>Porcisia hertigi Genome sequencing and assembly.</title>
        <authorList>
            <person name="Almutairi H."/>
            <person name="Gatherer D."/>
        </authorList>
    </citation>
    <scope>NUCLEOTIDE SEQUENCE [LARGE SCALE GENOMIC DNA]</scope>
    <source>
        <strain evidence="2 3">C119</strain>
    </source>
</reference>
<feature type="compositionally biased region" description="Acidic residues" evidence="1">
    <location>
        <begin position="153"/>
        <end position="174"/>
    </location>
</feature>
<dbReference type="PANTHER" id="PTHR23244">
    <property type="entry name" value="KELCH REPEAT DOMAIN"/>
    <property type="match status" value="1"/>
</dbReference>
<dbReference type="AlphaFoldDB" id="A0A836H9T9"/>
<evidence type="ECO:0000313" key="3">
    <source>
        <dbReference type="Proteomes" id="UP000674318"/>
    </source>
</evidence>
<name>A0A836H9T9_9TRYP</name>
<evidence type="ECO:0000256" key="1">
    <source>
        <dbReference type="SAM" id="MobiDB-lite"/>
    </source>
</evidence>
<sequence>MLSVDYGFDTTVKRSGHAACWCAALGGVVQFGGWPPTKHLGNVVRREISSCPLYVLPVTTIARHVHRADQRRRIDAFDAALGSHRQRRLRRLCEIASGLVRCGDEGTSCGHQRKGSLRLGGGVVGEDEGGGVVEERSTSSLSETGSLSITTEEASENSFEYDEGYVSEQEEENADNQSRGSADDASLFSSSSLRSIARYDTGAPQPPLLHTPAGAPDEAVTLAVGDVVVTPITVDALRQMSLETATRIECDASAFPSIVASQDHTSASRSVRTGHVLSTLHNFAKGHGVGYAMDREAPSVQCDTREVRGKHTVRPLRWIKIRPPVAPRSRHGHHLVSCGERLYVIGGSYWAHGNALASSDMLYDVRKRTWQQISSLFPPRFCAALAESNATCAAPCTLRVSPLSAYVVDGATKDAGFTTPSVSASQECRVLYYFGGSNYSHQPTNTLHRLWLPQEELEELPQYGAVPRKQFKGTLVCDVQRECFPDERKRGENSIGRLFYMDGFQDGCPMAPYLRVYDLATGVWVRVCPSPDLVRGQVSLLQFDLVDAQNSSSASREGASVNPPVTRLRRFEVMGGMPARRGKQRRSRMCYSFDAAQQRFDYSHALPVPGLTAHSVVLLPPPDVPTAAPALDSPVAGEEDQRVLADGTTLLSAYQAALTVLREGCGVWSLCCGGNEDWRDAEQNSLGYPVGWLYLFSPRQIPLTEVSRVQMQRLRIQPRVLSKESDELLDELF</sequence>
<keyword evidence="3" id="KW-1185">Reference proteome</keyword>
<comment type="caution">
    <text evidence="2">The sequence shown here is derived from an EMBL/GenBank/DDBJ whole genome shotgun (WGS) entry which is preliminary data.</text>
</comment>